<organism evidence="1 2">
    <name type="scientific">Paramecium primaurelia</name>
    <dbReference type="NCBI Taxonomy" id="5886"/>
    <lineage>
        <taxon>Eukaryota</taxon>
        <taxon>Sar</taxon>
        <taxon>Alveolata</taxon>
        <taxon>Ciliophora</taxon>
        <taxon>Intramacronucleata</taxon>
        <taxon>Oligohymenophorea</taxon>
        <taxon>Peniculida</taxon>
        <taxon>Parameciidae</taxon>
        <taxon>Paramecium</taxon>
    </lineage>
</organism>
<comment type="caution">
    <text evidence="1">The sequence shown here is derived from an EMBL/GenBank/DDBJ whole genome shotgun (WGS) entry which is preliminary data.</text>
</comment>
<sequence length="237" mass="28075">MIIQHKSPRQLSIEKNHISTNQHLSEYFTEFQNKKYCKAKKINPPQEFKDKNPMFKLESSKQIEYYDKTTHHLLRPQTACLPDNKRIREGFFHNTTYQKLHDDKPHLDEPYQMKLDYPQTIMEGTKLDASSEYQRQYKSLTPDRDLIFGGKSIFNNPISPNVALFRLSESHRFFKSIKIKQHRIVQPSLAKKLALDTSLTIPNIPSFLGQYESVTKRDFSEKKIKEIPKRFKFNQPK</sequence>
<evidence type="ECO:0000313" key="2">
    <source>
        <dbReference type="Proteomes" id="UP000688137"/>
    </source>
</evidence>
<accession>A0A8S1N1F2</accession>
<dbReference type="Proteomes" id="UP000688137">
    <property type="component" value="Unassembled WGS sequence"/>
</dbReference>
<dbReference type="OMA" id="ESHRFFK"/>
<gene>
    <name evidence="1" type="ORF">PPRIM_AZ9-3.1.T0780017</name>
</gene>
<name>A0A8S1N1F2_PARPR</name>
<evidence type="ECO:0000313" key="1">
    <source>
        <dbReference type="EMBL" id="CAD8087077.1"/>
    </source>
</evidence>
<dbReference type="EMBL" id="CAJJDM010000081">
    <property type="protein sequence ID" value="CAD8087077.1"/>
    <property type="molecule type" value="Genomic_DNA"/>
</dbReference>
<proteinExistence type="predicted"/>
<protein>
    <submittedName>
        <fullName evidence="1">Uncharacterized protein</fullName>
    </submittedName>
</protein>
<keyword evidence="2" id="KW-1185">Reference proteome</keyword>
<dbReference type="AlphaFoldDB" id="A0A8S1N1F2"/>
<reference evidence="1" key="1">
    <citation type="submission" date="2021-01" db="EMBL/GenBank/DDBJ databases">
        <authorList>
            <consortium name="Genoscope - CEA"/>
            <person name="William W."/>
        </authorList>
    </citation>
    <scope>NUCLEOTIDE SEQUENCE</scope>
</reference>